<organism evidence="2 3">
    <name type="scientific">Plasmodiophora brassicae</name>
    <name type="common">Clubroot disease agent</name>
    <dbReference type="NCBI Taxonomy" id="37360"/>
    <lineage>
        <taxon>Eukaryota</taxon>
        <taxon>Sar</taxon>
        <taxon>Rhizaria</taxon>
        <taxon>Endomyxa</taxon>
        <taxon>Phytomyxea</taxon>
        <taxon>Plasmodiophorida</taxon>
        <taxon>Plasmodiophoridae</taxon>
        <taxon>Plasmodiophora</taxon>
    </lineage>
</organism>
<dbReference type="Proteomes" id="UP000290189">
    <property type="component" value="Unassembled WGS sequence"/>
</dbReference>
<accession>A0A3P3YNX1</accession>
<geneLocation type="mitochondrion" evidence="2"/>
<dbReference type="AlphaFoldDB" id="A0A3P3YNX1"/>
<feature type="region of interest" description="Disordered" evidence="1">
    <location>
        <begin position="71"/>
        <end position="95"/>
    </location>
</feature>
<proteinExistence type="predicted"/>
<keyword evidence="2" id="KW-0496">Mitochondrion</keyword>
<dbReference type="EMBL" id="OVEO01000019">
    <property type="protein sequence ID" value="SPR01912.1"/>
    <property type="molecule type" value="Genomic_DNA"/>
</dbReference>
<name>A0A3P3YNX1_PLABS</name>
<evidence type="ECO:0000313" key="2">
    <source>
        <dbReference type="EMBL" id="SPR01912.1"/>
    </source>
</evidence>
<feature type="compositionally biased region" description="Basic and acidic residues" evidence="1">
    <location>
        <begin position="86"/>
        <end position="95"/>
    </location>
</feature>
<reference evidence="2 3" key="1">
    <citation type="submission" date="2018-03" db="EMBL/GenBank/DDBJ databases">
        <authorList>
            <person name="Fogelqvist J."/>
        </authorList>
    </citation>
    <scope>NUCLEOTIDE SEQUENCE [LARGE SCALE GENOMIC DNA]</scope>
</reference>
<evidence type="ECO:0000256" key="1">
    <source>
        <dbReference type="SAM" id="MobiDB-lite"/>
    </source>
</evidence>
<protein>
    <submittedName>
        <fullName evidence="2">Uncharacterized protein</fullName>
    </submittedName>
</protein>
<sequence length="216" mass="23574">MRRDGTASASSALAALMERVRRRLVDSCRPEVLRSGDWDPASPTGRQLHQAVVDAMLTFFYDDIRANRDLPNAKRMASSTPGAPPESKRARPADDAGERVSVVIVLTAEGFSGQGLQPLRWPRSQPLSPQVACEYVKSVSTLPVESLTSHHLNLYDEAVGLFCQWTEPIALDRMERLADGRFLLRVKVIGLDLTSSHDGAVVSRPGSHSPAPHPAT</sequence>
<gene>
    <name evidence="2" type="ORF">PLBR_LOCUS9127</name>
</gene>
<evidence type="ECO:0000313" key="3">
    <source>
        <dbReference type="Proteomes" id="UP000290189"/>
    </source>
</evidence>